<name>A0A0W0XZ14_9GAMM</name>
<evidence type="ECO:0000256" key="1">
    <source>
        <dbReference type="SAM" id="SignalP"/>
    </source>
</evidence>
<dbReference type="Proteomes" id="UP000054618">
    <property type="component" value="Unassembled WGS sequence"/>
</dbReference>
<comment type="caution">
    <text evidence="2">The sequence shown here is derived from an EMBL/GenBank/DDBJ whole genome shotgun (WGS) entry which is preliminary data.</text>
</comment>
<feature type="signal peptide" evidence="1">
    <location>
        <begin position="1"/>
        <end position="20"/>
    </location>
</feature>
<accession>A0A0W0XZ14</accession>
<keyword evidence="3" id="KW-1185">Reference proteome</keyword>
<protein>
    <submittedName>
        <fullName evidence="2">Uncharacterized protein</fullName>
    </submittedName>
</protein>
<dbReference type="STRING" id="45073.Lqui_1370"/>
<keyword evidence="1" id="KW-0732">Signal</keyword>
<organism evidence="2 3">
    <name type="scientific">Legionella quinlivanii</name>
    <dbReference type="NCBI Taxonomy" id="45073"/>
    <lineage>
        <taxon>Bacteria</taxon>
        <taxon>Pseudomonadati</taxon>
        <taxon>Pseudomonadota</taxon>
        <taxon>Gammaproteobacteria</taxon>
        <taxon>Legionellales</taxon>
        <taxon>Legionellaceae</taxon>
        <taxon>Legionella</taxon>
    </lineage>
</organism>
<dbReference type="EMBL" id="LNYS01000008">
    <property type="protein sequence ID" value="KTD50045.1"/>
    <property type="molecule type" value="Genomic_DNA"/>
</dbReference>
<evidence type="ECO:0000313" key="2">
    <source>
        <dbReference type="EMBL" id="KTD50045.1"/>
    </source>
</evidence>
<reference evidence="2 3" key="1">
    <citation type="submission" date="2015-11" db="EMBL/GenBank/DDBJ databases">
        <title>Genomic analysis of 38 Legionella species identifies large and diverse effector repertoires.</title>
        <authorList>
            <person name="Burstein D."/>
            <person name="Amaro F."/>
            <person name="Zusman T."/>
            <person name="Lifshitz Z."/>
            <person name="Cohen O."/>
            <person name="Gilbert J.A."/>
            <person name="Pupko T."/>
            <person name="Shuman H.A."/>
            <person name="Segal G."/>
        </authorList>
    </citation>
    <scope>NUCLEOTIDE SEQUENCE [LARGE SCALE GENOMIC DNA]</scope>
    <source>
        <strain evidence="2 3">CDC#1442-AUS-E</strain>
    </source>
</reference>
<feature type="chain" id="PRO_5006917046" evidence="1">
    <location>
        <begin position="21"/>
        <end position="107"/>
    </location>
</feature>
<dbReference type="AlphaFoldDB" id="A0A0W0XZ14"/>
<sequence>MLPALLVLLMTFGSIQSVQAQTTPNNPQTTLAGQQLAYYYGGHWYRYPGNYYGPGYIYYGPRYYNRIYYPKHYYRNYWSGWRPYGHCRQTCLINQWNGQVIKCVRRC</sequence>
<dbReference type="PATRIC" id="fig|45073.5.peg.1445"/>
<evidence type="ECO:0000313" key="3">
    <source>
        <dbReference type="Proteomes" id="UP000054618"/>
    </source>
</evidence>
<gene>
    <name evidence="2" type="ORF">Lqui_1370</name>
</gene>
<proteinExistence type="predicted"/>